<dbReference type="SUPFAM" id="SSF53822">
    <property type="entry name" value="Periplasmic binding protein-like I"/>
    <property type="match status" value="1"/>
</dbReference>
<evidence type="ECO:0000256" key="2">
    <source>
        <dbReference type="ARBA" id="ARBA00022729"/>
    </source>
</evidence>
<keyword evidence="3" id="KW-0813">Transport</keyword>
<keyword evidence="6" id="KW-1185">Reference proteome</keyword>
<comment type="similarity">
    <text evidence="1">Belongs to the leucine-binding protein family.</text>
</comment>
<dbReference type="Proteomes" id="UP000325255">
    <property type="component" value="Unassembled WGS sequence"/>
</dbReference>
<evidence type="ECO:0000259" key="4">
    <source>
        <dbReference type="Pfam" id="PF13458"/>
    </source>
</evidence>
<reference evidence="5 6" key="1">
    <citation type="submission" date="2019-09" db="EMBL/GenBank/DDBJ databases">
        <title>Genome sequence of Rhodovastum atsumiense, a diverse member of the Acetobacteraceae family of non-sulfur purple photosynthetic bacteria.</title>
        <authorList>
            <person name="Meyer T."/>
            <person name="Kyndt J."/>
        </authorList>
    </citation>
    <scope>NUCLEOTIDE SEQUENCE [LARGE SCALE GENOMIC DNA]</scope>
    <source>
        <strain evidence="5 6">DSM 21279</strain>
    </source>
</reference>
<dbReference type="InterPro" id="IPR028082">
    <property type="entry name" value="Peripla_BP_I"/>
</dbReference>
<dbReference type="OrthoDB" id="5450279at2"/>
<dbReference type="InterPro" id="IPR051010">
    <property type="entry name" value="BCAA_transport"/>
</dbReference>
<evidence type="ECO:0000313" key="5">
    <source>
        <dbReference type="EMBL" id="KAA5613741.1"/>
    </source>
</evidence>
<protein>
    <submittedName>
        <fullName evidence="5">ABC transporter substrate-binding protein</fullName>
    </submittedName>
</protein>
<keyword evidence="3" id="KW-0029">Amino-acid transport</keyword>
<gene>
    <name evidence="5" type="ORF">F1189_04660</name>
</gene>
<dbReference type="PANTHER" id="PTHR30483:SF6">
    <property type="entry name" value="PERIPLASMIC BINDING PROTEIN OF ABC TRANSPORTER FOR NATURAL AMINO ACIDS"/>
    <property type="match status" value="1"/>
</dbReference>
<feature type="domain" description="Leucine-binding protein" evidence="4">
    <location>
        <begin position="29"/>
        <end position="367"/>
    </location>
</feature>
<organism evidence="5 6">
    <name type="scientific">Rhodovastum atsumiense</name>
    <dbReference type="NCBI Taxonomy" id="504468"/>
    <lineage>
        <taxon>Bacteria</taxon>
        <taxon>Pseudomonadati</taxon>
        <taxon>Pseudomonadota</taxon>
        <taxon>Alphaproteobacteria</taxon>
        <taxon>Acetobacterales</taxon>
        <taxon>Acetobacteraceae</taxon>
        <taxon>Rhodovastum</taxon>
    </lineage>
</organism>
<dbReference type="EMBL" id="VWPK01000005">
    <property type="protein sequence ID" value="KAA5613741.1"/>
    <property type="molecule type" value="Genomic_DNA"/>
</dbReference>
<evidence type="ECO:0000313" key="6">
    <source>
        <dbReference type="Proteomes" id="UP000325255"/>
    </source>
</evidence>
<dbReference type="RefSeq" id="WP_150039489.1">
    <property type="nucleotide sequence ID" value="NZ_OW485601.1"/>
</dbReference>
<keyword evidence="2" id="KW-0732">Signal</keyword>
<proteinExistence type="inferred from homology"/>
<name>A0A5M6IZM7_9PROT</name>
<comment type="caution">
    <text evidence="5">The sequence shown here is derived from an EMBL/GenBank/DDBJ whole genome shotgun (WGS) entry which is preliminary data.</text>
</comment>
<dbReference type="GO" id="GO:0006865">
    <property type="term" value="P:amino acid transport"/>
    <property type="evidence" value="ECO:0007669"/>
    <property type="project" value="UniProtKB-KW"/>
</dbReference>
<evidence type="ECO:0000256" key="1">
    <source>
        <dbReference type="ARBA" id="ARBA00010062"/>
    </source>
</evidence>
<dbReference type="AlphaFoldDB" id="A0A5M6IZM7"/>
<evidence type="ECO:0000256" key="3">
    <source>
        <dbReference type="ARBA" id="ARBA00022970"/>
    </source>
</evidence>
<sequence>MTTNGLGRRVLLGVAAAAPVIGRARAEAPVRIGVLTDETGPYQDSGGPGSVLAAQMAVADFGGSVLGRPVQVLHADHQNKPDVAGTIARRWYEYDGVDAIVDLPVTAIAFAVQQAARERGRTVMITAAATADLTTRSCFPTSTHWADDTHALAAGTARAVIEGGGTSWFFITVDHTFGRALQEEATHTITAAGGRVLGAVRHPIGETDYGSLLLQAQNSGAKVVGFASVGTDLVNAVKQAHEFGLARKTGQTLATFLTYITEIHALGLPTAQGLTFPASFYWNQNDESRAWARRFFAERRAMPTKNQALVYTSTLHFLKGMKEAGTADPVAVNRAMKALPVAYFGRPGSIRQDGRVLFDLTLFRVRKPGESDVAWDYYESIRSIPAAEAFLPMNASCGA</sequence>
<dbReference type="PANTHER" id="PTHR30483">
    <property type="entry name" value="LEUCINE-SPECIFIC-BINDING PROTEIN"/>
    <property type="match status" value="1"/>
</dbReference>
<accession>A0A5M6IZM7</accession>
<dbReference type="Gene3D" id="3.40.50.2300">
    <property type="match status" value="2"/>
</dbReference>
<dbReference type="InterPro" id="IPR028081">
    <property type="entry name" value="Leu-bd"/>
</dbReference>
<dbReference type="Pfam" id="PF13458">
    <property type="entry name" value="Peripla_BP_6"/>
    <property type="match status" value="1"/>
</dbReference>
<dbReference type="CDD" id="cd06327">
    <property type="entry name" value="PBP1_SBP-like"/>
    <property type="match status" value="1"/>
</dbReference>